<dbReference type="RefSeq" id="WP_189445483.1">
    <property type="nucleotide sequence ID" value="NZ_BMZI01000006.1"/>
</dbReference>
<dbReference type="NCBIfam" id="TIGR02276">
    <property type="entry name" value="beta_rpt_yvtn"/>
    <property type="match status" value="1"/>
</dbReference>
<keyword evidence="1" id="KW-0732">Signal</keyword>
<sequence length="399" mass="41882">MHELNSYNGSLRGAAKRWVGLSLLAVSIGMTHQALASGPANQTHPFVAQRTQVAGSVYEIAFDPQNHRLYAATVSNHVVAADGSAHDTPAGIVVLDADTLEVVKRIDTGNVSPFGLALNPKTQKLYATDTRSGTVAVFDIASGERTALIHAPEGQADHVRQPVVDPTTNTIYVSVVGGFAKGDAPVRNSTIWVIDGSDDSLTDVIDNPVKVATGLALDPQTRRLYVADLANSQIAELDADSHEVLRRLPAAPQSQIEKQSTEGIMGGVGTVNVEIDHDRGVLYAVNQKAGGIGVIDLDSGEVIDDIATGEGALSARLNPHDGNLYVANRGDGSVAVIDGDTRHVSAYLAAGSHPQTVAIDAEDGDVYVSNKAKGRGRHAPDDVPTPFEPDGNTVIRIAP</sequence>
<accession>A0ABQ3EAN3</accession>
<evidence type="ECO:0000313" key="2">
    <source>
        <dbReference type="EMBL" id="GHB28754.1"/>
    </source>
</evidence>
<gene>
    <name evidence="2" type="primary">yncE</name>
    <name evidence="2" type="ORF">GCM10009038_29590</name>
</gene>
<dbReference type="Proteomes" id="UP000646745">
    <property type="component" value="Unassembled WGS sequence"/>
</dbReference>
<evidence type="ECO:0008006" key="4">
    <source>
        <dbReference type="Google" id="ProtNLM"/>
    </source>
</evidence>
<keyword evidence="3" id="KW-1185">Reference proteome</keyword>
<proteinExistence type="predicted"/>
<dbReference type="InterPro" id="IPR051200">
    <property type="entry name" value="Host-pathogen_enzymatic-act"/>
</dbReference>
<dbReference type="InterPro" id="IPR011964">
    <property type="entry name" value="YVTN_b-propeller_repeat"/>
</dbReference>
<dbReference type="PANTHER" id="PTHR47197">
    <property type="entry name" value="PROTEIN NIRF"/>
    <property type="match status" value="1"/>
</dbReference>
<organism evidence="2 3">
    <name type="scientific">Salinicola rhizosphaerae</name>
    <dbReference type="NCBI Taxonomy" id="1443141"/>
    <lineage>
        <taxon>Bacteria</taxon>
        <taxon>Pseudomonadati</taxon>
        <taxon>Pseudomonadota</taxon>
        <taxon>Gammaproteobacteria</taxon>
        <taxon>Oceanospirillales</taxon>
        <taxon>Halomonadaceae</taxon>
        <taxon>Salinicola</taxon>
    </lineage>
</organism>
<name>A0ABQ3EAN3_9GAMM</name>
<reference evidence="3" key="1">
    <citation type="journal article" date="2019" name="Int. J. Syst. Evol. Microbiol.">
        <title>The Global Catalogue of Microorganisms (GCM) 10K type strain sequencing project: providing services to taxonomists for standard genome sequencing and annotation.</title>
        <authorList>
            <consortium name="The Broad Institute Genomics Platform"/>
            <consortium name="The Broad Institute Genome Sequencing Center for Infectious Disease"/>
            <person name="Wu L."/>
            <person name="Ma J."/>
        </authorList>
    </citation>
    <scope>NUCLEOTIDE SEQUENCE [LARGE SCALE GENOMIC DNA]</scope>
    <source>
        <strain evidence="3">KCTC 32998</strain>
    </source>
</reference>
<evidence type="ECO:0000313" key="3">
    <source>
        <dbReference type="Proteomes" id="UP000646745"/>
    </source>
</evidence>
<dbReference type="Gene3D" id="2.130.10.10">
    <property type="entry name" value="YVTN repeat-like/Quinoprotein amine dehydrogenase"/>
    <property type="match status" value="1"/>
</dbReference>
<protein>
    <recommendedName>
        <fullName evidence="4">YncE family protein</fullName>
    </recommendedName>
</protein>
<dbReference type="EMBL" id="BMZI01000006">
    <property type="protein sequence ID" value="GHB28754.1"/>
    <property type="molecule type" value="Genomic_DNA"/>
</dbReference>
<evidence type="ECO:0000256" key="1">
    <source>
        <dbReference type="SAM" id="SignalP"/>
    </source>
</evidence>
<dbReference type="InterPro" id="IPR015943">
    <property type="entry name" value="WD40/YVTN_repeat-like_dom_sf"/>
</dbReference>
<comment type="caution">
    <text evidence="2">The sequence shown here is derived from an EMBL/GenBank/DDBJ whole genome shotgun (WGS) entry which is preliminary data.</text>
</comment>
<feature type="signal peptide" evidence="1">
    <location>
        <begin position="1"/>
        <end position="36"/>
    </location>
</feature>
<feature type="chain" id="PRO_5047007265" description="YncE family protein" evidence="1">
    <location>
        <begin position="37"/>
        <end position="399"/>
    </location>
</feature>
<dbReference type="SUPFAM" id="SSF50969">
    <property type="entry name" value="YVTN repeat-like/Quinoprotein amine dehydrogenase"/>
    <property type="match status" value="1"/>
</dbReference>
<dbReference type="InterPro" id="IPR011044">
    <property type="entry name" value="Quino_amine_DH_bsu"/>
</dbReference>
<dbReference type="PANTHER" id="PTHR47197:SF3">
    <property type="entry name" value="DIHYDRO-HEME D1 DEHYDROGENASE"/>
    <property type="match status" value="1"/>
</dbReference>